<dbReference type="WBParaSite" id="ACOC_0000121401-mRNA-1">
    <property type="protein sequence ID" value="ACOC_0000121401-mRNA-1"/>
    <property type="gene ID" value="ACOC_0000121401"/>
</dbReference>
<organism evidence="3">
    <name type="scientific">Angiostrongylus costaricensis</name>
    <name type="common">Nematode worm</name>
    <dbReference type="NCBI Taxonomy" id="334426"/>
    <lineage>
        <taxon>Eukaryota</taxon>
        <taxon>Metazoa</taxon>
        <taxon>Ecdysozoa</taxon>
        <taxon>Nematoda</taxon>
        <taxon>Chromadorea</taxon>
        <taxon>Rhabditida</taxon>
        <taxon>Rhabditina</taxon>
        <taxon>Rhabditomorpha</taxon>
        <taxon>Strongyloidea</taxon>
        <taxon>Metastrongylidae</taxon>
        <taxon>Angiostrongylus</taxon>
    </lineage>
</organism>
<reference evidence="3" key="1">
    <citation type="submission" date="2017-02" db="UniProtKB">
        <authorList>
            <consortium name="WormBaseParasite"/>
        </authorList>
    </citation>
    <scope>IDENTIFICATION</scope>
</reference>
<keyword evidence="2" id="KW-1185">Reference proteome</keyword>
<evidence type="ECO:0000313" key="1">
    <source>
        <dbReference type="EMBL" id="VDM52800.1"/>
    </source>
</evidence>
<dbReference type="Proteomes" id="UP000267027">
    <property type="component" value="Unassembled WGS sequence"/>
</dbReference>
<dbReference type="EMBL" id="UYYA01000168">
    <property type="protein sequence ID" value="VDM52800.1"/>
    <property type="molecule type" value="Genomic_DNA"/>
</dbReference>
<evidence type="ECO:0000313" key="3">
    <source>
        <dbReference type="WBParaSite" id="ACOC_0000121401-mRNA-1"/>
    </source>
</evidence>
<sequence length="86" mass="9392">MRSHPHRGLIAITLDEPPCSLRAGQSAGNGMILPLFARAHLHIQAKKIGTEASKQQNGSLKYDPAVCRAPFVDDPLKTNGFCLHFE</sequence>
<evidence type="ECO:0000313" key="2">
    <source>
        <dbReference type="Proteomes" id="UP000267027"/>
    </source>
</evidence>
<name>A0A0R3PBV5_ANGCS</name>
<proteinExistence type="predicted"/>
<gene>
    <name evidence="1" type="ORF">ACOC_LOCUS1215</name>
</gene>
<reference evidence="1 2" key="2">
    <citation type="submission" date="2018-11" db="EMBL/GenBank/DDBJ databases">
        <authorList>
            <consortium name="Pathogen Informatics"/>
        </authorList>
    </citation>
    <scope>NUCLEOTIDE SEQUENCE [LARGE SCALE GENOMIC DNA]</scope>
    <source>
        <strain evidence="1 2">Costa Rica</strain>
    </source>
</reference>
<accession>A0A0R3PBV5</accession>
<protein>
    <submittedName>
        <fullName evidence="1 3">Uncharacterized protein</fullName>
    </submittedName>
</protein>
<dbReference type="AlphaFoldDB" id="A0A0R3PBV5"/>